<reference evidence="2" key="1">
    <citation type="journal article" date="2024" name="Antonie Van Leeuwenhoek">
        <title>Isoptericola haloaureus sp. nov., a dimorphic actinobacterium isolated from mangrove sediments of southeast India, implicating biosaline agricultural significance through nitrogen fixation and salt tolerance genes.</title>
        <authorList>
            <person name="Prathaban M."/>
            <person name="Prathiviraj R."/>
            <person name="Ravichandran M."/>
            <person name="Natarajan S.D."/>
            <person name="Sobanaa M."/>
            <person name="Hari Krishna Kumar S."/>
            <person name="Chandrasekar V."/>
            <person name="Selvin J."/>
        </authorList>
    </citation>
    <scope>NUCLEOTIDE SEQUENCE</scope>
    <source>
        <strain evidence="2">MP1014</strain>
    </source>
</reference>
<reference evidence="2" key="2">
    <citation type="submission" date="2024-02" db="EMBL/GenBank/DDBJ databases">
        <authorList>
            <person name="Prathaban M."/>
            <person name="Mythili R."/>
            <person name="Sharmila Devi N."/>
            <person name="Sobanaa M."/>
            <person name="Prathiviraj R."/>
            <person name="Selvin J."/>
        </authorList>
    </citation>
    <scope>NUCLEOTIDE SEQUENCE</scope>
    <source>
        <strain evidence="2">MP1014</strain>
    </source>
</reference>
<name>A0ABU7Z6Y0_9MICO</name>
<evidence type="ECO:0000259" key="1">
    <source>
        <dbReference type="Pfam" id="PF08818"/>
    </source>
</evidence>
<feature type="domain" description="YdhG-like" evidence="1">
    <location>
        <begin position="30"/>
        <end position="133"/>
    </location>
</feature>
<proteinExistence type="predicted"/>
<protein>
    <submittedName>
        <fullName evidence="2">DUF1801 domain-containing protein</fullName>
    </submittedName>
</protein>
<comment type="caution">
    <text evidence="2">The sequence shown here is derived from an EMBL/GenBank/DDBJ whole genome shotgun (WGS) entry which is preliminary data.</text>
</comment>
<dbReference type="InterPro" id="IPR014922">
    <property type="entry name" value="YdhG-like"/>
</dbReference>
<dbReference type="Proteomes" id="UP001310387">
    <property type="component" value="Unassembled WGS sequence"/>
</dbReference>
<organism evidence="2 3">
    <name type="scientific">Isoptericola haloaureus</name>
    <dbReference type="NCBI Taxonomy" id="1542902"/>
    <lineage>
        <taxon>Bacteria</taxon>
        <taxon>Bacillati</taxon>
        <taxon>Actinomycetota</taxon>
        <taxon>Actinomycetes</taxon>
        <taxon>Micrococcales</taxon>
        <taxon>Promicromonosporaceae</taxon>
        <taxon>Isoptericola</taxon>
    </lineage>
</organism>
<accession>A0ABU7Z6Y0</accession>
<evidence type="ECO:0000313" key="3">
    <source>
        <dbReference type="Proteomes" id="UP001310387"/>
    </source>
</evidence>
<sequence length="153" mass="16225">MSAPEPPADVPADLPADVAAFVEAVARPARRRDARTLLELMARVTGEPPVLHGTIVGFGRYRYEYASGRSGDAPAAAFAPRAAHSVVYLMDGVDAHAENLARLGPHRTGVGCLYLTNLEKVDLAVLGKIVADAYARLTSGTYGLRARDGSPDR</sequence>
<keyword evidence="3" id="KW-1185">Reference proteome</keyword>
<dbReference type="Pfam" id="PF08818">
    <property type="entry name" value="DUF1801"/>
    <property type="match status" value="1"/>
</dbReference>
<dbReference type="RefSeq" id="WP_332901888.1">
    <property type="nucleotide sequence ID" value="NZ_JBAGLP010000117.1"/>
</dbReference>
<gene>
    <name evidence="2" type="ORF">V5O49_08795</name>
</gene>
<evidence type="ECO:0000313" key="2">
    <source>
        <dbReference type="EMBL" id="MEG3615213.1"/>
    </source>
</evidence>
<dbReference type="EMBL" id="JBAGLP010000117">
    <property type="protein sequence ID" value="MEG3615213.1"/>
    <property type="molecule type" value="Genomic_DNA"/>
</dbReference>